<dbReference type="SUPFAM" id="SSF53300">
    <property type="entry name" value="vWA-like"/>
    <property type="match status" value="1"/>
</dbReference>
<sequence>MDSESVEVKSLTLLLKEPLLFNRNEHEQWLLSRLFRPLTLEELQDENVQALDIVSDLTRSRAPQDQNPTKSLDPNNPSLYKLTPHTKICTVSTKYRLVFVVDISGSVANLNPFRSHILLDQIYETLCRSIEGISRPFTFKTDSTDGSFEVQPEILISVIAECTHFTENQLESNILKNFPSMRVLVQGLAVVPGNIGAITNKLRYEFDRLQQELIILRHRMQKGEGYKSEKKNSRYKGFDPEISDFNNNTHVTESVLSLYGPNNGHISYSLQAGLFGLGLLPKEFASSLVIITDGVINSSIDDYTRDILRKFASANSPVVVIQVGSDRGFDPGCAFGFVPDNETLRYIAVATSGKFLYAADCEDINSRSSPSSNGHHGPNFYHRHLLFKETCFSRGRSENRYNAINGGRERISDLPRERFTNTGINLNYGYTAISPFPWDPQCYSPAVEAILTRYRDYPLSIDMGHLLTMRLRQGFSIHSVLLSGGRNGKSEKIHINLALSWLPNVTIQYRIKALWGSDMKSPHTSRLKSPRIEINILAYTAFAFYFVNVQTAQYRDVKNNPLLEKALTLHNFLKIIFETDEILKSLATFNTKYALFKLPKENRNHYSHMQEMSYVSTALSNNSDYQESFKKFWNAFDQNELYAIRKHCCDVVSVHLLLRFPSFITIAEKSLASYDGELLEAYEYLDHCITTNWKSFKVSQNVYIKPIRAPHISFNQSTSFCELRLKPINRWVITIQLTCFNVNLQGRRALIRDLYQAIEEINQLSQERERESGSPAPLFLICNKPLSELLVTGRLQKDDQDQLENEPSTGKTLAPEKEATEEEYDFLRKKIAKCYLRTYHSMWLSSRDDFLYENEEQPSLQQLAYEYLCKKRISEDFLPISKEASSITFYKEIALPSKTSSSGALRRTCAVQYVLSINNYNQEVSSELWIEPCEDENIADHSKAISQSIFHTDKCIIARLVTFDRIQSIDIRQTDLTASVVSEIKCSTGDLYVPTFFDVASLLPLSPFLVTGFQVPFCKRIYSNTSVLDNLFDCTSSPSNSEIHKPDKSWYDNEYVGGNKVKSSPKGYSILSFLDTDQSSTEKHSTKYRKSAFWQDERFVEKDFAKLSHRERGLALFHYFVEKSIFEHVDGEIVCSNIEANKGNLFFQHIIESLSSKLHHTDKEIYHLASDISGYRCFVKLQDSLSFMLIGVPSLHALLKTMNKLAENGCDIDDYREYLPIVQLECIRPNTSNSFLNIGKYNATINPLDSEKNDLIPESIQGTDHIRIFSGTPIDSPYLGLSDSALKFTRNLNSLYILSFIKSVYASLLQNDNSTPEKLDKAISLCNRSSIKIDITDYLNVQTRQVQTDGVRLPGDISKRFALVLGHFFEPIKDLNGKPCDLYYYRPSFKKASFSLFSTKEDEHQEKTISKNLSNTFEDSLVNIMNCSETPLFIRIECTFSNPAKENVYADGEVCVPVSEFPTSYEYFDQGELVDFSPIDIGTEASPLASTDGTTATLNIVCLTLPKIELDDFEEMHFMNPLSHFFATRTPLAQITEDWKQLSSLSQDKQDALAETKDRLEWLIKEEIIHGLLYWRPVTQPVLKLVEGYLMTKNPFVDFPTSFPIPVLLVRNKSGKEQFYQELANASMLPYRLNRVESCFYITEDQEADNDPGSPNSIIENGVNSPRPGSSAEMDEGEGSNCQGLGISIGGAEDQDMDNSNELSYDRKQMFWLLLIPQASNLQICFYSKTITGTERSTIIQHARKCVTKVTKRVNRLILLRRLNETRICSKYLVTPDSTSDDEDSSSNTSSEEEIEPAGAELMDAFSIAQFKESRGRAGKSKIFKPGEFECPIVYRRSFLLHWRLKPNQALNTISAMVLHPFSVSNRKNLFVVVKNDSVFYMKLLEIDVSVVSDYDGDSDDPRTSLWSPANLIAQLHRVDSNESPIYAFNSAELKQDTPRSSHPASPAIRKSSTNLSSTSATRVSEQNRELILEVYGVDPPGGGITEELTALVESKLTGSIILPVISTFLARNVTLKLTRADVEFILPIERQPFSRLLNIPNLVRNPYAYLLYLKQNLLTFLKTLSGSDVKNVVKKHYFRTFGKMNADEYRDNESSREVTSPLPVGELAFFYNCLPTRTPNPTEASVGQGVGGVLLTLLDPFGKPVYEIPICYSDSDDEMDYAGINEYLSGNPLSHSKDGIFTMQVEIWTQGSVNCESLFQKISQTFYQSLCDYFIEQLVFTGMRLASSLKSQQTDSLNAEDKSSEVERINFNSVLGEGFIDPCFNILKQSSKWQGLSVNRSTFSVKIPPWIMDDFLSELSDLLTDTHPTFAPLILKKANLTQYHKLGKFCYGVYHPLKAQRHNDLETHPCNKDESQYIIVSGIKDFIPNSSNKKSSLAERRGSFDSNELSPSRQSSVDDYGSDKGSTIRGHSRKSSSVVTSYQHQKMSNEDLMMFPNLPGLTSDLGLQNKLELSRNCFALINVTDFVVTLYTYNWNKHVTEQFISSLNSILSWNSRRMELMDSILYQKMGLFYHTNLPRSNSPTSAINHGLPSNGIHENSKQCFNLNDVNSLVNDRFPPRARIPLSTTSSDTKPEESKKSISNDQSSKVDIPLPEVIVSECRKEKDVEPQPSDGPKVEFKFSDILKDAFMDYSTQYLLSSKSTDLLQRHGPSFLETYVSQAKIAYKQSKALNVYTSMSRQHHNISGSPMYPEDLYVVLRTSRLLHFCRTPLLFSDFRHSLFTAPKTDRKLSLFDPDEDNPSHWYSTLARQLVTQYADYLSTLGMHVIFSSENIVLGNGECHQNLTHSKFIVSDKLVVSSPVIFLQKAFQGGILMAEVRIQGMLVCVNLYTVNRKYGAFYVASPGFTSTVDDLHSFKVFSEECARFKNIIHVNSFVHDFHLQQLRKMLGNASEIPKALDILDVIRAFIRQNPVPPRYARNRVFKGKICNNGLPDNLFQFIMKQPVKYQLTNLLKHSKPVACFLNMDHKPSIENTLIIFPEVTIDADDQTLAGYDLRCYIIVLEEYKSSPQPRLNTSLLSTDSVADLYPNNMKFIHALEEKLDYIFEKALKCYERDSLWKLLWTATVGTSNESISIDNFMALSQRFNSRNILELDQGFNDFLELPLNWSSVLDSLIVFYFSLSRELVIGKTRHVIIFNPHDHDFLVHFRLSGTTDINAYAVSREYRDVYSEAEVDHISDVIRTIGFYLWQKMDQIGKED</sequence>
<evidence type="ECO:0000256" key="1">
    <source>
        <dbReference type="SAM" id="MobiDB-lite"/>
    </source>
</evidence>
<feature type="region of interest" description="Disordered" evidence="1">
    <location>
        <begin position="797"/>
        <end position="817"/>
    </location>
</feature>
<feature type="compositionally biased region" description="Acidic residues" evidence="1">
    <location>
        <begin position="1779"/>
        <end position="1794"/>
    </location>
</feature>
<feature type="compositionally biased region" description="Basic and acidic residues" evidence="1">
    <location>
        <begin position="2573"/>
        <end position="2582"/>
    </location>
</feature>
<feature type="region of interest" description="Disordered" evidence="1">
    <location>
        <begin position="1933"/>
        <end position="1963"/>
    </location>
</feature>
<gene>
    <name evidence="2" type="ORF">K7432_001511</name>
</gene>
<comment type="caution">
    <text evidence="2">The sequence shown here is derived from an EMBL/GenBank/DDBJ whole genome shotgun (WGS) entry which is preliminary data.</text>
</comment>
<proteinExistence type="predicted"/>
<feature type="region of interest" description="Disordered" evidence="1">
    <location>
        <begin position="1775"/>
        <end position="1794"/>
    </location>
</feature>
<organism evidence="2 3">
    <name type="scientific">Basidiobolus ranarum</name>
    <dbReference type="NCBI Taxonomy" id="34480"/>
    <lineage>
        <taxon>Eukaryota</taxon>
        <taxon>Fungi</taxon>
        <taxon>Fungi incertae sedis</taxon>
        <taxon>Zoopagomycota</taxon>
        <taxon>Entomophthoromycotina</taxon>
        <taxon>Basidiobolomycetes</taxon>
        <taxon>Basidiobolales</taxon>
        <taxon>Basidiobolaceae</taxon>
        <taxon>Basidiobolus</taxon>
    </lineage>
</organism>
<dbReference type="Proteomes" id="UP001479436">
    <property type="component" value="Unassembled WGS sequence"/>
</dbReference>
<dbReference type="InterPro" id="IPR036465">
    <property type="entry name" value="vWFA_dom_sf"/>
</dbReference>
<feature type="compositionally biased region" description="Polar residues" evidence="1">
    <location>
        <begin position="1951"/>
        <end position="1963"/>
    </location>
</feature>
<feature type="region of interest" description="Disordered" evidence="1">
    <location>
        <begin position="2378"/>
        <end position="2422"/>
    </location>
</feature>
<dbReference type="PANTHER" id="PTHR14918">
    <property type="entry name" value="KICSTOR COMPLEX PROTEIN SZT2"/>
    <property type="match status" value="1"/>
</dbReference>
<dbReference type="PANTHER" id="PTHR14918:SF3">
    <property type="entry name" value="KICSTOR COMPLEX PROTEIN SZT2"/>
    <property type="match status" value="1"/>
</dbReference>
<feature type="region of interest" description="Disordered" evidence="1">
    <location>
        <begin position="1645"/>
        <end position="1700"/>
    </location>
</feature>
<feature type="compositionally biased region" description="Polar residues" evidence="1">
    <location>
        <begin position="2385"/>
        <end position="2398"/>
    </location>
</feature>
<reference evidence="2 3" key="1">
    <citation type="submission" date="2023-04" db="EMBL/GenBank/DDBJ databases">
        <title>Genome of Basidiobolus ranarum AG-B5.</title>
        <authorList>
            <person name="Stajich J.E."/>
            <person name="Carter-House D."/>
            <person name="Gryganskyi A."/>
        </authorList>
    </citation>
    <scope>NUCLEOTIDE SEQUENCE [LARGE SCALE GENOMIC DNA]</scope>
    <source>
        <strain evidence="2 3">AG-B5</strain>
    </source>
</reference>
<dbReference type="EMBL" id="JASJQH010000034">
    <property type="protein sequence ID" value="KAK9768108.1"/>
    <property type="molecule type" value="Genomic_DNA"/>
</dbReference>
<accession>A0ABR2X2Z6</accession>
<evidence type="ECO:0008006" key="4">
    <source>
        <dbReference type="Google" id="ProtNLM"/>
    </source>
</evidence>
<dbReference type="InterPro" id="IPR033228">
    <property type="entry name" value="SZT2"/>
</dbReference>
<evidence type="ECO:0000313" key="2">
    <source>
        <dbReference type="EMBL" id="KAK9768108.1"/>
    </source>
</evidence>
<evidence type="ECO:0000313" key="3">
    <source>
        <dbReference type="Proteomes" id="UP001479436"/>
    </source>
</evidence>
<feature type="compositionally biased region" description="Polar residues" evidence="1">
    <location>
        <begin position="1653"/>
        <end position="1668"/>
    </location>
</feature>
<name>A0ABR2X2Z6_9FUNG</name>
<feature type="region of interest" description="Disordered" evidence="1">
    <location>
        <begin position="2558"/>
        <end position="2588"/>
    </location>
</feature>
<keyword evidence="3" id="KW-1185">Reference proteome</keyword>
<protein>
    <recommendedName>
        <fullName evidence="4">VWFA domain-containing protein</fullName>
    </recommendedName>
</protein>